<accession>A0A2S1LGI3</accession>
<sequence>MKLTISILSLVAISLISCSKSKDDIDLIEITDPETEVITPKEEEVIVEGTDPIKIPICDGVTQPVPELINENVIPVDKKCGIFLEKNGLLIFEAENTSSDFDKWIYETAIPGYRGTGYLRYNGPFTGSSPLVYKFKIENSGIYRFMIRSSKPAGVEQDANNDCFIKMEGNFVAGEMNSCIANADRNSTQTNPLKTDTKFFGTGGDGEFKNAAGQLDLHSVKPWATYNFKAGETYTLTITGRSSKFSIDRILIADLNKYDYAKYNAYAKNAVQNDCVVEN</sequence>
<dbReference type="PROSITE" id="PS51257">
    <property type="entry name" value="PROKAR_LIPOPROTEIN"/>
    <property type="match status" value="1"/>
</dbReference>
<reference evidence="1 2" key="1">
    <citation type="submission" date="2017-04" db="EMBL/GenBank/DDBJ databases">
        <title>Compelte genome sequence of WV33.</title>
        <authorList>
            <person name="Lee P.C."/>
        </authorList>
    </citation>
    <scope>NUCLEOTIDE SEQUENCE [LARGE SCALE GENOMIC DNA]</scope>
    <source>
        <strain evidence="1 2">WV33</strain>
    </source>
</reference>
<dbReference type="Gene3D" id="2.60.120.260">
    <property type="entry name" value="Galactose-binding domain-like"/>
    <property type="match status" value="1"/>
</dbReference>
<protein>
    <submittedName>
        <fullName evidence="1">Uncharacterized protein</fullName>
    </submittedName>
</protein>
<gene>
    <name evidence="1" type="ORF">FFWV33_14470</name>
</gene>
<proteinExistence type="predicted"/>
<dbReference type="Proteomes" id="UP000244527">
    <property type="component" value="Chromosome"/>
</dbReference>
<dbReference type="KEGG" id="ffa:FFWV33_14470"/>
<evidence type="ECO:0000313" key="2">
    <source>
        <dbReference type="Proteomes" id="UP000244527"/>
    </source>
</evidence>
<dbReference type="EMBL" id="CP020918">
    <property type="protein sequence ID" value="AWG22646.1"/>
    <property type="molecule type" value="Genomic_DNA"/>
</dbReference>
<name>A0A2S1LGI3_9FLAO</name>
<organism evidence="1 2">
    <name type="scientific">Flavobacterium faecale</name>
    <dbReference type="NCBI Taxonomy" id="1355330"/>
    <lineage>
        <taxon>Bacteria</taxon>
        <taxon>Pseudomonadati</taxon>
        <taxon>Bacteroidota</taxon>
        <taxon>Flavobacteriia</taxon>
        <taxon>Flavobacteriales</taxon>
        <taxon>Flavobacteriaceae</taxon>
        <taxon>Flavobacterium</taxon>
    </lineage>
</organism>
<dbReference type="RefSeq" id="WP_108741564.1">
    <property type="nucleotide sequence ID" value="NZ_CP020918.1"/>
</dbReference>
<keyword evidence="2" id="KW-1185">Reference proteome</keyword>
<dbReference type="OrthoDB" id="1200039at2"/>
<evidence type="ECO:0000313" key="1">
    <source>
        <dbReference type="EMBL" id="AWG22646.1"/>
    </source>
</evidence>
<dbReference type="AlphaFoldDB" id="A0A2S1LGI3"/>